<dbReference type="InterPro" id="IPR036097">
    <property type="entry name" value="HisK_dim/P_sf"/>
</dbReference>
<feature type="transmembrane region" description="Helical" evidence="10">
    <location>
        <begin position="12"/>
        <end position="39"/>
    </location>
</feature>
<dbReference type="InterPro" id="IPR004358">
    <property type="entry name" value="Sig_transdc_His_kin-like_C"/>
</dbReference>
<sequence length="596" mass="68363">MSRLRRRLAAHFTIQFFFLWLFVTVIMTVLLLVLLQYLVNQDLKKTFPRGALDNIVAETKIQNGDLSIPVWWREQLSASGYWLQIVNEEGKVIFATSGAPEKSSYHAAELLGMAETGRHDSFRVTTKLDKEKTTYPQPLMYILGTEGRDLDRLKTWFQSYAEKGMIRSDAIPELEHELEKGYEYVQVIDARGNILQSVGDSDRKEPYRPLELIEIYSEPGTFSTNMYTYLDQETGHVWLLHTQKKGEGYSDQPIMSDAILVLSVTGCILLILAFLLASWHGIRYSQPLLLFADWFERMGQGRYHEALTEKEKKKVFRKNGSIRLRYRLYKEVIAGFYEMASRLAATESERARLEKTREEWMTGISHDLRTPLSTVQGYGHLLESGQYSWSKEELQGMGKMIREKGDYMLALLQDFSLVFQLKNQALSFPLEKLEINEFVRRTVLRYVNDVTLSDVSFAFESDPRQTFIRSNAKWLQRVLDNLIGNGVKHNPAGTRITIKTGRDEREAVILVEDNGIGMDEETKRNLFDRYYRGTATEEGTDGAGLGMSIAKAIVLAHQGKIEVESKAGEGTRIRLRFPLMEEENDRDVSTSQSETA</sequence>
<dbReference type="CDD" id="cd00082">
    <property type="entry name" value="HisKA"/>
    <property type="match status" value="1"/>
</dbReference>
<dbReference type="EMBL" id="CP098755">
    <property type="protein sequence ID" value="USG63734.1"/>
    <property type="molecule type" value="Genomic_DNA"/>
</dbReference>
<evidence type="ECO:0000256" key="3">
    <source>
        <dbReference type="ARBA" id="ARBA00012438"/>
    </source>
</evidence>
<keyword evidence="8" id="KW-0067">ATP-binding</keyword>
<dbReference type="Proteomes" id="UP001056500">
    <property type="component" value="Chromosome"/>
</dbReference>
<evidence type="ECO:0000256" key="2">
    <source>
        <dbReference type="ARBA" id="ARBA00004370"/>
    </source>
</evidence>
<keyword evidence="4" id="KW-0597">Phosphoprotein</keyword>
<evidence type="ECO:0000256" key="4">
    <source>
        <dbReference type="ARBA" id="ARBA00022553"/>
    </source>
</evidence>
<dbReference type="SUPFAM" id="SSF47384">
    <property type="entry name" value="Homodimeric domain of signal transducing histidine kinase"/>
    <property type="match status" value="1"/>
</dbReference>
<dbReference type="Pfam" id="PF02518">
    <property type="entry name" value="HATPase_c"/>
    <property type="match status" value="1"/>
</dbReference>
<organism evidence="12 13">
    <name type="scientific">Brevibacillus ruminantium</name>
    <dbReference type="NCBI Taxonomy" id="2950604"/>
    <lineage>
        <taxon>Bacteria</taxon>
        <taxon>Bacillati</taxon>
        <taxon>Bacillota</taxon>
        <taxon>Bacilli</taxon>
        <taxon>Bacillales</taxon>
        <taxon>Paenibacillaceae</taxon>
        <taxon>Brevibacillus</taxon>
    </lineage>
</organism>
<dbReference type="InterPro" id="IPR005467">
    <property type="entry name" value="His_kinase_dom"/>
</dbReference>
<evidence type="ECO:0000256" key="5">
    <source>
        <dbReference type="ARBA" id="ARBA00022679"/>
    </source>
</evidence>
<evidence type="ECO:0000256" key="9">
    <source>
        <dbReference type="ARBA" id="ARBA00023012"/>
    </source>
</evidence>
<comment type="catalytic activity">
    <reaction evidence="1">
        <text>ATP + protein L-histidine = ADP + protein N-phospho-L-histidine.</text>
        <dbReference type="EC" id="2.7.13.3"/>
    </reaction>
</comment>
<keyword evidence="10" id="KW-0812">Transmembrane</keyword>
<dbReference type="CDD" id="cd00075">
    <property type="entry name" value="HATPase"/>
    <property type="match status" value="1"/>
</dbReference>
<evidence type="ECO:0000256" key="1">
    <source>
        <dbReference type="ARBA" id="ARBA00000085"/>
    </source>
</evidence>
<dbReference type="SUPFAM" id="SSF55874">
    <property type="entry name" value="ATPase domain of HSP90 chaperone/DNA topoisomerase II/histidine kinase"/>
    <property type="match status" value="1"/>
</dbReference>
<gene>
    <name evidence="12" type="ORF">NDK47_16305</name>
</gene>
<keyword evidence="13" id="KW-1185">Reference proteome</keyword>
<name>A0ABY4WAD5_9BACL</name>
<dbReference type="InterPro" id="IPR036890">
    <property type="entry name" value="HATPase_C_sf"/>
</dbReference>
<evidence type="ECO:0000256" key="10">
    <source>
        <dbReference type="SAM" id="Phobius"/>
    </source>
</evidence>
<dbReference type="PRINTS" id="PR00344">
    <property type="entry name" value="BCTRLSENSOR"/>
</dbReference>
<evidence type="ECO:0000313" key="13">
    <source>
        <dbReference type="Proteomes" id="UP001056500"/>
    </source>
</evidence>
<dbReference type="Gene3D" id="3.30.565.10">
    <property type="entry name" value="Histidine kinase-like ATPase, C-terminal domain"/>
    <property type="match status" value="1"/>
</dbReference>
<keyword evidence="10" id="KW-1133">Transmembrane helix</keyword>
<dbReference type="EC" id="2.7.13.3" evidence="3"/>
<keyword evidence="5" id="KW-0808">Transferase</keyword>
<comment type="subcellular location">
    <subcellularLocation>
        <location evidence="2">Membrane</location>
    </subcellularLocation>
</comment>
<dbReference type="InterPro" id="IPR003661">
    <property type="entry name" value="HisK_dim/P_dom"/>
</dbReference>
<keyword evidence="10" id="KW-0472">Membrane</keyword>
<protein>
    <recommendedName>
        <fullName evidence="3">histidine kinase</fullName>
        <ecNumber evidence="3">2.7.13.3</ecNumber>
    </recommendedName>
</protein>
<dbReference type="Pfam" id="PF00512">
    <property type="entry name" value="HisKA"/>
    <property type="match status" value="1"/>
</dbReference>
<evidence type="ECO:0000259" key="11">
    <source>
        <dbReference type="PROSITE" id="PS50109"/>
    </source>
</evidence>
<keyword evidence="7 12" id="KW-0418">Kinase</keyword>
<feature type="transmembrane region" description="Helical" evidence="10">
    <location>
        <begin position="258"/>
        <end position="279"/>
    </location>
</feature>
<dbReference type="PANTHER" id="PTHR45453">
    <property type="entry name" value="PHOSPHATE REGULON SENSOR PROTEIN PHOR"/>
    <property type="match status" value="1"/>
</dbReference>
<dbReference type="RefSeq" id="WP_251870813.1">
    <property type="nucleotide sequence ID" value="NZ_CP098755.1"/>
</dbReference>
<keyword evidence="6" id="KW-0547">Nucleotide-binding</keyword>
<evidence type="ECO:0000256" key="6">
    <source>
        <dbReference type="ARBA" id="ARBA00022741"/>
    </source>
</evidence>
<reference evidence="12" key="1">
    <citation type="submission" date="2022-06" db="EMBL/GenBank/DDBJ databases">
        <title>Genome sequencing of Brevibacillus sp. BB3-R1.</title>
        <authorList>
            <person name="Heo J."/>
            <person name="Lee D."/>
            <person name="Won M."/>
            <person name="Han B.-H."/>
            <person name="Hong S.-B."/>
            <person name="Kwon S.-W."/>
        </authorList>
    </citation>
    <scope>NUCLEOTIDE SEQUENCE</scope>
    <source>
        <strain evidence="12">BB3-R1</strain>
    </source>
</reference>
<dbReference type="SMART" id="SM00387">
    <property type="entry name" value="HATPase_c"/>
    <property type="match status" value="1"/>
</dbReference>
<dbReference type="GO" id="GO:0016301">
    <property type="term" value="F:kinase activity"/>
    <property type="evidence" value="ECO:0007669"/>
    <property type="project" value="UniProtKB-KW"/>
</dbReference>
<feature type="domain" description="Histidine kinase" evidence="11">
    <location>
        <begin position="363"/>
        <end position="581"/>
    </location>
</feature>
<proteinExistence type="predicted"/>
<evidence type="ECO:0000256" key="7">
    <source>
        <dbReference type="ARBA" id="ARBA00022777"/>
    </source>
</evidence>
<dbReference type="PANTHER" id="PTHR45453:SF1">
    <property type="entry name" value="PHOSPHATE REGULON SENSOR PROTEIN PHOR"/>
    <property type="match status" value="1"/>
</dbReference>
<dbReference type="PROSITE" id="PS50109">
    <property type="entry name" value="HIS_KIN"/>
    <property type="match status" value="1"/>
</dbReference>
<dbReference type="SMART" id="SM00388">
    <property type="entry name" value="HisKA"/>
    <property type="match status" value="1"/>
</dbReference>
<dbReference type="Gene3D" id="1.10.287.130">
    <property type="match status" value="1"/>
</dbReference>
<dbReference type="InterPro" id="IPR003594">
    <property type="entry name" value="HATPase_dom"/>
</dbReference>
<accession>A0ABY4WAD5</accession>
<dbReference type="InterPro" id="IPR050351">
    <property type="entry name" value="BphY/WalK/GraS-like"/>
</dbReference>
<evidence type="ECO:0000256" key="8">
    <source>
        <dbReference type="ARBA" id="ARBA00022840"/>
    </source>
</evidence>
<keyword evidence="9" id="KW-0902">Two-component regulatory system</keyword>
<evidence type="ECO:0000313" key="12">
    <source>
        <dbReference type="EMBL" id="USG63734.1"/>
    </source>
</evidence>